<dbReference type="Proteomes" id="UP000282323">
    <property type="component" value="Unassembled WGS sequence"/>
</dbReference>
<dbReference type="EMBL" id="REGA01000027">
    <property type="protein sequence ID" value="RQG90489.1"/>
    <property type="molecule type" value="Genomic_DNA"/>
</dbReference>
<evidence type="ECO:0000313" key="2">
    <source>
        <dbReference type="EMBL" id="RQG90489.1"/>
    </source>
</evidence>
<protein>
    <submittedName>
        <fullName evidence="2">Uncharacterized protein</fullName>
    </submittedName>
</protein>
<feature type="compositionally biased region" description="Basic and acidic residues" evidence="1">
    <location>
        <begin position="47"/>
        <end position="62"/>
    </location>
</feature>
<dbReference type="AlphaFoldDB" id="A0A3N6NZQ4"/>
<organism evidence="2 3">
    <name type="scientific">Natrarchaeobius chitinivorans</name>
    <dbReference type="NCBI Taxonomy" id="1679083"/>
    <lineage>
        <taxon>Archaea</taxon>
        <taxon>Methanobacteriati</taxon>
        <taxon>Methanobacteriota</taxon>
        <taxon>Stenosarchaea group</taxon>
        <taxon>Halobacteria</taxon>
        <taxon>Halobacteriales</taxon>
        <taxon>Natrialbaceae</taxon>
        <taxon>Natrarchaeobius</taxon>
    </lineage>
</organism>
<evidence type="ECO:0000313" key="3">
    <source>
        <dbReference type="Proteomes" id="UP000282323"/>
    </source>
</evidence>
<proteinExistence type="predicted"/>
<name>A0A3N6NZQ4_NATCH</name>
<feature type="compositionally biased region" description="Basic and acidic residues" evidence="1">
    <location>
        <begin position="9"/>
        <end position="36"/>
    </location>
</feature>
<evidence type="ECO:0000256" key="1">
    <source>
        <dbReference type="SAM" id="MobiDB-lite"/>
    </source>
</evidence>
<reference evidence="2 3" key="1">
    <citation type="submission" date="2018-10" db="EMBL/GenBank/DDBJ databases">
        <title>Natrarchaeobius chitinivorans gen. nov., sp. nov., and Natrarchaeobius haloalkaliphilus sp. nov., alkaliphilic, chitin-utilizing haloarchaea from hypersaline alkaline lakes.</title>
        <authorList>
            <person name="Sorokin D.Y."/>
            <person name="Elcheninov A.G."/>
            <person name="Kostrikina N.A."/>
            <person name="Bale N.J."/>
            <person name="Sinninghe Damste J.S."/>
            <person name="Khijniak T.V."/>
            <person name="Kublanov I.V."/>
            <person name="Toshchakov S.V."/>
        </authorList>
    </citation>
    <scope>NUCLEOTIDE SEQUENCE [LARGE SCALE GENOMIC DNA]</scope>
    <source>
        <strain evidence="2 3">AArcht4T</strain>
    </source>
</reference>
<feature type="region of interest" description="Disordered" evidence="1">
    <location>
        <begin position="1"/>
        <end position="62"/>
    </location>
</feature>
<accession>A0A3N6NZQ4</accession>
<keyword evidence="3" id="KW-1185">Reference proteome</keyword>
<comment type="caution">
    <text evidence="2">The sequence shown here is derived from an EMBL/GenBank/DDBJ whole genome shotgun (WGS) entry which is preliminary data.</text>
</comment>
<gene>
    <name evidence="2" type="ORF">EA473_20890</name>
</gene>
<sequence length="62" mass="6996">MIAVTGQDARMRGSGNDRKRTTAVRDRPIPNRDRSNSEQNRSAPGRRGGETMRRLTDAEGRR</sequence>